<dbReference type="OMA" id="EYSPKEE"/>
<proteinExistence type="predicted"/>
<evidence type="ECO:0000313" key="5">
    <source>
        <dbReference type="Proteomes" id="UP000004994"/>
    </source>
</evidence>
<dbReference type="EnsemblPlants" id="Solyc10g007156.1.1">
    <property type="protein sequence ID" value="Solyc10g007156.1.1"/>
    <property type="gene ID" value="Solyc10g007156.1"/>
</dbReference>
<reference evidence="4" key="2">
    <citation type="submission" date="2019-01" db="UniProtKB">
        <authorList>
            <consortium name="EnsemblPlants"/>
        </authorList>
    </citation>
    <scope>IDENTIFICATION</scope>
    <source>
        <strain evidence="4">cv. Heinz 1706</strain>
    </source>
</reference>
<dbReference type="AlphaFoldDB" id="A0A3Q7IBU8"/>
<evidence type="ECO:0000256" key="1">
    <source>
        <dbReference type="ARBA" id="ARBA00022491"/>
    </source>
</evidence>
<evidence type="ECO:0000256" key="2">
    <source>
        <dbReference type="ARBA" id="ARBA00023015"/>
    </source>
</evidence>
<dbReference type="PANTHER" id="PTHR33388">
    <property type="entry name" value="OS01G0212500 PROTEIN"/>
    <property type="match status" value="1"/>
</dbReference>
<evidence type="ECO:0000256" key="3">
    <source>
        <dbReference type="ARBA" id="ARBA00023163"/>
    </source>
</evidence>
<protein>
    <submittedName>
        <fullName evidence="4">Uncharacterized protein</fullName>
    </submittedName>
</protein>
<keyword evidence="5" id="KW-1185">Reference proteome</keyword>
<dbReference type="PANTHER" id="PTHR33388:SF21">
    <property type="match status" value="1"/>
</dbReference>
<accession>A0A3Q7IBU8</accession>
<organism evidence="4">
    <name type="scientific">Solanum lycopersicum</name>
    <name type="common">Tomato</name>
    <name type="synonym">Lycopersicon esculentum</name>
    <dbReference type="NCBI Taxonomy" id="4081"/>
    <lineage>
        <taxon>Eukaryota</taxon>
        <taxon>Viridiplantae</taxon>
        <taxon>Streptophyta</taxon>
        <taxon>Embryophyta</taxon>
        <taxon>Tracheophyta</taxon>
        <taxon>Spermatophyta</taxon>
        <taxon>Magnoliopsida</taxon>
        <taxon>eudicotyledons</taxon>
        <taxon>Gunneridae</taxon>
        <taxon>Pentapetalae</taxon>
        <taxon>asterids</taxon>
        <taxon>lamiids</taxon>
        <taxon>Solanales</taxon>
        <taxon>Solanaceae</taxon>
        <taxon>Solanoideae</taxon>
        <taxon>Solaneae</taxon>
        <taxon>Solanum</taxon>
        <taxon>Solanum subgen. Lycopersicon</taxon>
    </lineage>
</organism>
<name>A0A3Q7IBU8_SOLLC</name>
<dbReference type="InterPro" id="IPR040356">
    <property type="entry name" value="SPEAR"/>
</dbReference>
<dbReference type="GO" id="GO:0003700">
    <property type="term" value="F:DNA-binding transcription factor activity"/>
    <property type="evidence" value="ECO:0007669"/>
    <property type="project" value="InterPro"/>
</dbReference>
<dbReference type="Gramene" id="Solyc10g007156.1.1">
    <property type="protein sequence ID" value="Solyc10g007156.1.1"/>
    <property type="gene ID" value="Solyc10g007156.1"/>
</dbReference>
<dbReference type="Proteomes" id="UP000004994">
    <property type="component" value="Chromosome 10"/>
</dbReference>
<keyword evidence="2" id="KW-0805">Transcription regulation</keyword>
<dbReference type="InParanoid" id="A0A3Q7IBU8"/>
<keyword evidence="3" id="KW-0804">Transcription</keyword>
<evidence type="ECO:0000313" key="4">
    <source>
        <dbReference type="EnsemblPlants" id="Solyc10g007156.1.1"/>
    </source>
</evidence>
<keyword evidence="1" id="KW-0678">Repressor</keyword>
<sequence>MDFFSIYSYPFNFTINFDQYLMLKNKKMANIRSSKKMNEKKKIPQRGLGVAQLERIRLEEQHKKDSIFRTIQCPKSIPTSSRIDFSSKDCVFTPNQSTPFLENSSKLWNGEYSQKIDHHGLVFGHNLNLASVLQQRCQQYQKTSTSTSIMASVKRPYPFSQEYSHVPSFQCKKCCVSPVSRSHESASSRNECSINVEEGNVLKREVVSKSRALSESEPSISLRESKALNGDFLRLAPPAAALPHLGEVNRCSLTDSAPQCLQLFDYVPSRVAAAEHTPASGLSISVQQPILGFFPSAKAQIGREGTRGSDFHTEVGGNVDLELKL</sequence>
<reference evidence="4" key="1">
    <citation type="journal article" date="2012" name="Nature">
        <title>The tomato genome sequence provides insights into fleshy fruit evolution.</title>
        <authorList>
            <consortium name="Tomato Genome Consortium"/>
        </authorList>
    </citation>
    <scope>NUCLEOTIDE SEQUENCE [LARGE SCALE GENOMIC DNA]</scope>
    <source>
        <strain evidence="4">cv. Heinz 1706</strain>
    </source>
</reference>